<dbReference type="STRING" id="39841.SAMN05660836_01331"/>
<gene>
    <name evidence="1" type="ORF">SAMN05660836_01331</name>
</gene>
<dbReference type="EMBL" id="FOUU01000003">
    <property type="protein sequence ID" value="SFM74128.1"/>
    <property type="molecule type" value="Genomic_DNA"/>
</dbReference>
<dbReference type="OrthoDB" id="5505575at2"/>
<accession>A0A1I4TBH8</accession>
<dbReference type="SUPFAM" id="SSF88659">
    <property type="entry name" value="Sigma3 and sigma4 domains of RNA polymerase sigma factors"/>
    <property type="match status" value="1"/>
</dbReference>
<name>A0A1I4TBH8_9BACT</name>
<proteinExistence type="predicted"/>
<keyword evidence="2" id="KW-1185">Reference proteome</keyword>
<dbReference type="AlphaFoldDB" id="A0A1I4TBH8"/>
<evidence type="ECO:0000313" key="2">
    <source>
        <dbReference type="Proteomes" id="UP000199611"/>
    </source>
</evidence>
<evidence type="ECO:0000313" key="1">
    <source>
        <dbReference type="EMBL" id="SFM74128.1"/>
    </source>
</evidence>
<protein>
    <submittedName>
        <fullName evidence="1">RNA polymerase sigma factor, sigma-70 family</fullName>
    </submittedName>
</protein>
<organism evidence="1 2">
    <name type="scientific">Thermodesulforhabdus norvegica</name>
    <dbReference type="NCBI Taxonomy" id="39841"/>
    <lineage>
        <taxon>Bacteria</taxon>
        <taxon>Pseudomonadati</taxon>
        <taxon>Thermodesulfobacteriota</taxon>
        <taxon>Syntrophobacteria</taxon>
        <taxon>Syntrophobacterales</taxon>
        <taxon>Thermodesulforhabdaceae</taxon>
        <taxon>Thermodesulforhabdus</taxon>
    </lineage>
</organism>
<dbReference type="Proteomes" id="UP000199611">
    <property type="component" value="Unassembled WGS sequence"/>
</dbReference>
<dbReference type="InterPro" id="IPR013324">
    <property type="entry name" value="RNA_pol_sigma_r3/r4-like"/>
</dbReference>
<reference evidence="1 2" key="1">
    <citation type="submission" date="2016-10" db="EMBL/GenBank/DDBJ databases">
        <authorList>
            <person name="de Groot N.N."/>
        </authorList>
    </citation>
    <scope>NUCLEOTIDE SEQUENCE [LARGE SCALE GENOMIC DNA]</scope>
    <source>
        <strain evidence="1 2">DSM 9990</strain>
    </source>
</reference>
<sequence length="340" mass="39588">MTWQEWLKTEQAWPIIQRISQFLSRRIRDAGLQSFSSQFNTAPEDLAADLWIYLCEHADEWEEKKPFENFIKAGNRYVVSWIVQSYLNHLRDKIRVKGVSPARYLYSRLRTVLSSHPEISFARFGNAVYYSFDGAVSCDPGNIYTGGSVGYSEWAFPEDVSEKNIYEEKTVIRVAEYFWRLVARRHSRHLWVGVKDLAGYIMSFLNLPVVTSCDGGDLEFEGFPDGNWNADYREKERNLMKSFIRNLAGCCAARLSDKEKEVILKHLREGKTLERIADEMNYSSASSAAYIKEKAYEKIRDCCVTEPNLSPPDLDREIFNDFMEYLLEFCKKSLENRNNK</sequence>
<dbReference type="RefSeq" id="WP_093394441.1">
    <property type="nucleotide sequence ID" value="NZ_FOUU01000003.1"/>
</dbReference>